<comment type="caution">
    <text evidence="1">The sequence shown here is derived from an EMBL/GenBank/DDBJ whole genome shotgun (WGS) entry which is preliminary data.</text>
</comment>
<dbReference type="EMBL" id="CAJVPT010007172">
    <property type="protein sequence ID" value="CAG8538348.1"/>
    <property type="molecule type" value="Genomic_DNA"/>
</dbReference>
<accession>A0ACA9LSI7</accession>
<sequence>MQVLSDFIRNELSEDQLLPILRQLLPLLLTVLSPQSASEQHHSALTRARAVGIFRQCVTALDMVRKEYPEATSEATSSILPQWLAAMHALLSTPPSADVADPNNWDPIAIRIQIFRTLDVIFTNFNTSMTPEMTEGFCNIAVQNLTDLMPAFRTYYILGSQNADKGGVDPPTPVSADDPDINLSLMHLACPAMDFLGEVVRRSTRGSKVASGWVKANLGTVMGLALYWTQIPVEDVRRIYLQLLSALITVFSQEDLWEEDANAFVRDESEGVEAYTARVASLDVVGATAEWLWNATQSAVKNAEQAKQNGEPDWWRLLEACLCALNDEELVDMMDRARESGKRAPFDGETLLTSILPPLLTEPASSYARLLPAALIGQYLTAAIEALESSSSGVPLKVAALKAVRNFCSVPDDTTIAPLAPRIVGILAPFMSTVTEDSLALVLEALSTVTQVDDGKWLTSDLASTIVNMLLTTYQRNVNEAPSVYQATVMATVPVLAPTIANNDGWVCCSAMQILTAVFEGASSGQLGDGVVGVLAPSLFTALGKVADPEAISVNPTQFFGWSDPADGTSSLQRVGQYLERLLSPEVEESAGLATGDLLVTLFRKAGDTLGAMMQPLLLEVIKRLSGAKTATGSQSLIIPYAYLIHRDPDNVLGLLEGITLDNGQNGLQVLLSACQVSLTQLFLSQRPSLDAITVRGDLIITPATSNAPHQYSQIPFKLKALKIILNYLQANGDALLHTLTEPKDDEEWEDEDRLTSTTEALQFETDDTPGTGLDDEELMDDPVMQIDLTEHTLTFLKECTARNISNFNSLVDQLNAEEMIVVRQAMTSS</sequence>
<evidence type="ECO:0000313" key="2">
    <source>
        <dbReference type="Proteomes" id="UP000789525"/>
    </source>
</evidence>
<keyword evidence="2" id="KW-1185">Reference proteome</keyword>
<evidence type="ECO:0000313" key="1">
    <source>
        <dbReference type="EMBL" id="CAG8538348.1"/>
    </source>
</evidence>
<reference evidence="1" key="1">
    <citation type="submission" date="2021-06" db="EMBL/GenBank/DDBJ databases">
        <authorList>
            <person name="Kallberg Y."/>
            <person name="Tangrot J."/>
            <person name="Rosling A."/>
        </authorList>
    </citation>
    <scope>NUCLEOTIDE SEQUENCE</scope>
    <source>
        <strain evidence="1">CL356</strain>
    </source>
</reference>
<name>A0ACA9LSI7_9GLOM</name>
<protein>
    <submittedName>
        <fullName evidence="1">11349_t:CDS:1</fullName>
    </submittedName>
</protein>
<dbReference type="Proteomes" id="UP000789525">
    <property type="component" value="Unassembled WGS sequence"/>
</dbReference>
<gene>
    <name evidence="1" type="ORF">ACOLOM_LOCUS4368</name>
</gene>
<proteinExistence type="predicted"/>
<organism evidence="1 2">
    <name type="scientific">Acaulospora colombiana</name>
    <dbReference type="NCBI Taxonomy" id="27376"/>
    <lineage>
        <taxon>Eukaryota</taxon>
        <taxon>Fungi</taxon>
        <taxon>Fungi incertae sedis</taxon>
        <taxon>Mucoromycota</taxon>
        <taxon>Glomeromycotina</taxon>
        <taxon>Glomeromycetes</taxon>
        <taxon>Diversisporales</taxon>
        <taxon>Acaulosporaceae</taxon>
        <taxon>Acaulospora</taxon>
    </lineage>
</organism>